<evidence type="ECO:0000313" key="3">
    <source>
        <dbReference type="Proteomes" id="UP000199095"/>
    </source>
</evidence>
<name>A0A1I0J1L0_9BACI</name>
<feature type="transmembrane region" description="Helical" evidence="1">
    <location>
        <begin position="30"/>
        <end position="49"/>
    </location>
</feature>
<accession>A0A1I0J1L0</accession>
<dbReference type="Proteomes" id="UP000199095">
    <property type="component" value="Unassembled WGS sequence"/>
</dbReference>
<protein>
    <submittedName>
        <fullName evidence="2">Uncharacterized protein</fullName>
    </submittedName>
</protein>
<organism evidence="2 3">
    <name type="scientific">Salinibacillus kushneri</name>
    <dbReference type="NCBI Taxonomy" id="237682"/>
    <lineage>
        <taxon>Bacteria</taxon>
        <taxon>Bacillati</taxon>
        <taxon>Bacillota</taxon>
        <taxon>Bacilli</taxon>
        <taxon>Bacillales</taxon>
        <taxon>Bacillaceae</taxon>
        <taxon>Salinibacillus</taxon>
    </lineage>
</organism>
<evidence type="ECO:0000313" key="2">
    <source>
        <dbReference type="EMBL" id="SEU02904.1"/>
    </source>
</evidence>
<dbReference type="STRING" id="237682.SAMN05421676_11517"/>
<keyword evidence="1" id="KW-1133">Transmembrane helix</keyword>
<keyword evidence="3" id="KW-1185">Reference proteome</keyword>
<proteinExistence type="predicted"/>
<evidence type="ECO:0000256" key="1">
    <source>
        <dbReference type="SAM" id="Phobius"/>
    </source>
</evidence>
<keyword evidence="1" id="KW-0472">Membrane</keyword>
<dbReference type="EMBL" id="FOHJ01000015">
    <property type="protein sequence ID" value="SEU02904.1"/>
    <property type="molecule type" value="Genomic_DNA"/>
</dbReference>
<keyword evidence="1" id="KW-0812">Transmembrane</keyword>
<gene>
    <name evidence="2" type="ORF">SAMN05421676_11517</name>
</gene>
<feature type="transmembrane region" description="Helical" evidence="1">
    <location>
        <begin position="5"/>
        <end position="24"/>
    </location>
</feature>
<reference evidence="3" key="1">
    <citation type="submission" date="2016-10" db="EMBL/GenBank/DDBJ databases">
        <authorList>
            <person name="Varghese N."/>
            <person name="Submissions S."/>
        </authorList>
    </citation>
    <scope>NUCLEOTIDE SEQUENCE [LARGE SCALE GENOMIC DNA]</scope>
    <source>
        <strain evidence="3">CGMCC 1.3566</strain>
    </source>
</reference>
<sequence length="64" mass="7556">MKVQLIILSILFLFIFGLNILGLMNLIPRFITLPLLFISTYMLIYSLVFRRAFRGIRRKPLVKV</sequence>
<dbReference type="AlphaFoldDB" id="A0A1I0J1L0"/>